<reference evidence="3 4" key="1">
    <citation type="journal article" date="2015" name="Antonie Van Leeuwenhoek">
        <title>Streptomyces klenkii sp. nov., isolated from deep marine sediment.</title>
        <authorList>
            <person name="Veyisoglu A."/>
            <person name="Sahin N."/>
        </authorList>
    </citation>
    <scope>NUCLEOTIDE SEQUENCE [LARGE SCALE GENOMIC DNA]</scope>
    <source>
        <strain evidence="3 4">KCTC 29202</strain>
    </source>
</reference>
<comment type="caution">
    <text evidence="3">The sequence shown here is derived from an EMBL/GenBank/DDBJ whole genome shotgun (WGS) entry which is preliminary data.</text>
</comment>
<proteinExistence type="predicted"/>
<keyword evidence="4" id="KW-1185">Reference proteome</keyword>
<dbReference type="AlphaFoldDB" id="A0A3B0BC77"/>
<dbReference type="EMBL" id="RBAM01000009">
    <property type="protein sequence ID" value="RKN69766.1"/>
    <property type="molecule type" value="Genomic_DNA"/>
</dbReference>
<evidence type="ECO:0000313" key="3">
    <source>
        <dbReference type="EMBL" id="RKN69766.1"/>
    </source>
</evidence>
<evidence type="ECO:0000313" key="4">
    <source>
        <dbReference type="Proteomes" id="UP000270343"/>
    </source>
</evidence>
<accession>A0A3B0BC77</accession>
<sequence>MGRFKRTLVAAALATTVVAGTAGWAAGSEQTAVTGPPAGAAEWRADHSLHRTLPDPATATPRAVAAFFAGLTENQRKDLAARHALIVGNLDGAPVTLRYEANARAIAAEREKALARAGNAGLSRAVREEARKHADRCERLLAPGRKILAFDPRGRGQVAEVFGDLATARHTAVVVPGSDIDLATFDRTHDKYGTPTGMADALRSEMARRAPGTPTAVIAWAGYTTPVGLGVDAATGRLAQAGAVRLERLLAGLSAAAASPAAPPPAVFCHSYGSVVCGLAASSIDRTEAADLVALGSPGMRADTVKELRTDARVWAAARNSSDWIGNVPNVDLFGLGHGADPTSSEFGARVVPTGGAHGHTGYFAPGTDSLRNFADIALGAYASVR</sequence>
<dbReference type="InterPro" id="IPR010427">
    <property type="entry name" value="DUF1023"/>
</dbReference>
<protein>
    <recommendedName>
        <fullName evidence="2">DUF1023 domain-containing protein</fullName>
    </recommendedName>
</protein>
<dbReference type="OrthoDB" id="5170249at2"/>
<dbReference type="Pfam" id="PF06259">
    <property type="entry name" value="Abhydrolase_8"/>
    <property type="match status" value="1"/>
</dbReference>
<feature type="domain" description="DUF1023" evidence="2">
    <location>
        <begin position="151"/>
        <end position="331"/>
    </location>
</feature>
<name>A0A3B0BC77_9ACTN</name>
<keyword evidence="1" id="KW-0732">Signal</keyword>
<evidence type="ECO:0000256" key="1">
    <source>
        <dbReference type="SAM" id="SignalP"/>
    </source>
</evidence>
<dbReference type="Proteomes" id="UP000270343">
    <property type="component" value="Unassembled WGS sequence"/>
</dbReference>
<organism evidence="3 4">
    <name type="scientific">Streptomyces klenkii</name>
    <dbReference type="NCBI Taxonomy" id="1420899"/>
    <lineage>
        <taxon>Bacteria</taxon>
        <taxon>Bacillati</taxon>
        <taxon>Actinomycetota</taxon>
        <taxon>Actinomycetes</taxon>
        <taxon>Kitasatosporales</taxon>
        <taxon>Streptomycetaceae</taxon>
        <taxon>Streptomyces</taxon>
    </lineage>
</organism>
<feature type="signal peptide" evidence="1">
    <location>
        <begin position="1"/>
        <end position="25"/>
    </location>
</feature>
<gene>
    <name evidence="3" type="ORF">D7231_22120</name>
</gene>
<feature type="chain" id="PRO_5017285189" description="DUF1023 domain-containing protein" evidence="1">
    <location>
        <begin position="26"/>
        <end position="386"/>
    </location>
</feature>
<dbReference type="RefSeq" id="WP_120757249.1">
    <property type="nucleotide sequence ID" value="NZ_JBIBGF010000012.1"/>
</dbReference>
<evidence type="ECO:0000259" key="2">
    <source>
        <dbReference type="Pfam" id="PF06259"/>
    </source>
</evidence>